<dbReference type="Gene3D" id="2.60.120.10">
    <property type="entry name" value="Jelly Rolls"/>
    <property type="match status" value="1"/>
</dbReference>
<evidence type="ECO:0000256" key="4">
    <source>
        <dbReference type="ARBA" id="ARBA00023136"/>
    </source>
</evidence>
<dbReference type="Pfam" id="PF00027">
    <property type="entry name" value="cNMP_binding"/>
    <property type="match status" value="1"/>
</dbReference>
<proteinExistence type="predicted"/>
<dbReference type="Proteomes" id="UP000780801">
    <property type="component" value="Unassembled WGS sequence"/>
</dbReference>
<comment type="caution">
    <text evidence="8">The sequence shown here is derived from an EMBL/GenBank/DDBJ whole genome shotgun (WGS) entry which is preliminary data.</text>
</comment>
<accession>A0A9P6KA92</accession>
<reference evidence="8" key="1">
    <citation type="journal article" date="2020" name="Fungal Divers.">
        <title>Resolving the Mortierellaceae phylogeny through synthesis of multi-gene phylogenetics and phylogenomics.</title>
        <authorList>
            <person name="Vandepol N."/>
            <person name="Liber J."/>
            <person name="Desiro A."/>
            <person name="Na H."/>
            <person name="Kennedy M."/>
            <person name="Barry K."/>
            <person name="Grigoriev I.V."/>
            <person name="Miller A.N."/>
            <person name="O'Donnell K."/>
            <person name="Stajich J.E."/>
            <person name="Bonito G."/>
        </authorList>
    </citation>
    <scope>NUCLEOTIDE SEQUENCE</scope>
    <source>
        <strain evidence="8">KOD1015</strain>
    </source>
</reference>
<feature type="region of interest" description="Disordered" evidence="5">
    <location>
        <begin position="258"/>
        <end position="321"/>
    </location>
</feature>
<sequence>YLVYTNSLLFIKSGGNSRVAGVMLAMATLVIYLVGPWIVGYIPVMVVGSLIFHLGIDLMKEALWDTWGLVHPLEYLTIASIVVAMAGLGFVEGILLGVLLACVLFVVSNSRKTGVRYACTGESAKSTVRRVYRQQMFLRQVGRQIYIFKLQGDMFFGTINKVEKMIQEVFSRRRWEISPIQFLILDFSLTGDMGRALRMVGVWGAGAGAGLGQGHGTGSKFNKDGYDTKTFPGLSEALEHCENCLLEAFYHTRSAVAIPKNSKSKQPQDQNQRQQQQQQQQQLPQNSQPQPQPQPQQHQQPPHDASPPHSLGPPQSLGSVQYFDENHHTPRTNQLFSAGRQTLLARERTMNFLGNLQEPVPTLLAAFNHTRENSTDFYWQLGKYFKERNVSAGSILWRQGEQPIDGICLVQDGSLRSVQEMHDSGMVRRNVEVILSCTITGEMELFTGNVRASTVVADKDVVLWCLSRERFQTMIKDEPALAVELMRIAMSYSAERLNTIAAYAFSLS</sequence>
<evidence type="ECO:0000256" key="1">
    <source>
        <dbReference type="ARBA" id="ARBA00004141"/>
    </source>
</evidence>
<dbReference type="PROSITE" id="PS50042">
    <property type="entry name" value="CNMP_BINDING_3"/>
    <property type="match status" value="1"/>
</dbReference>
<organism evidence="8 9">
    <name type="scientific">Lunasporangiospora selenospora</name>
    <dbReference type="NCBI Taxonomy" id="979761"/>
    <lineage>
        <taxon>Eukaryota</taxon>
        <taxon>Fungi</taxon>
        <taxon>Fungi incertae sedis</taxon>
        <taxon>Mucoromycota</taxon>
        <taxon>Mortierellomycotina</taxon>
        <taxon>Mortierellomycetes</taxon>
        <taxon>Mortierellales</taxon>
        <taxon>Mortierellaceae</taxon>
        <taxon>Lunasporangiospora</taxon>
    </lineage>
</organism>
<dbReference type="InterPro" id="IPR014710">
    <property type="entry name" value="RmlC-like_jellyroll"/>
</dbReference>
<dbReference type="Gene3D" id="3.30.750.24">
    <property type="entry name" value="STAS domain"/>
    <property type="match status" value="1"/>
</dbReference>
<keyword evidence="9" id="KW-1185">Reference proteome</keyword>
<feature type="compositionally biased region" description="Low complexity" evidence="5">
    <location>
        <begin position="267"/>
        <end position="303"/>
    </location>
</feature>
<dbReference type="AlphaFoldDB" id="A0A9P6KA92"/>
<evidence type="ECO:0000256" key="5">
    <source>
        <dbReference type="SAM" id="MobiDB-lite"/>
    </source>
</evidence>
<dbReference type="InterPro" id="IPR000595">
    <property type="entry name" value="cNMP-bd_dom"/>
</dbReference>
<evidence type="ECO:0000256" key="6">
    <source>
        <dbReference type="SAM" id="Phobius"/>
    </source>
</evidence>
<dbReference type="CDD" id="cd00038">
    <property type="entry name" value="CAP_ED"/>
    <property type="match status" value="1"/>
</dbReference>
<dbReference type="PANTHER" id="PTHR43310">
    <property type="entry name" value="SULFATE TRANSPORTER YBAR-RELATED"/>
    <property type="match status" value="1"/>
</dbReference>
<evidence type="ECO:0000256" key="3">
    <source>
        <dbReference type="ARBA" id="ARBA00022989"/>
    </source>
</evidence>
<dbReference type="InterPro" id="IPR036513">
    <property type="entry name" value="STAS_dom_sf"/>
</dbReference>
<feature type="non-terminal residue" evidence="8">
    <location>
        <position position="508"/>
    </location>
</feature>
<name>A0A9P6KA92_9FUNG</name>
<evidence type="ECO:0000313" key="9">
    <source>
        <dbReference type="Proteomes" id="UP000780801"/>
    </source>
</evidence>
<feature type="domain" description="Cyclic nucleotide-binding" evidence="7">
    <location>
        <begin position="405"/>
        <end position="475"/>
    </location>
</feature>
<dbReference type="InterPro" id="IPR052706">
    <property type="entry name" value="Membrane-Transporter-like"/>
</dbReference>
<gene>
    <name evidence="8" type="ORF">BGW38_007636</name>
</gene>
<dbReference type="SUPFAM" id="SSF51206">
    <property type="entry name" value="cAMP-binding domain-like"/>
    <property type="match status" value="1"/>
</dbReference>
<keyword evidence="4 6" id="KW-0472">Membrane</keyword>
<dbReference type="EMBL" id="JAABOA010005061">
    <property type="protein sequence ID" value="KAF9577272.1"/>
    <property type="molecule type" value="Genomic_DNA"/>
</dbReference>
<evidence type="ECO:0000256" key="2">
    <source>
        <dbReference type="ARBA" id="ARBA00022692"/>
    </source>
</evidence>
<dbReference type="Pfam" id="PF00916">
    <property type="entry name" value="Sulfate_transp"/>
    <property type="match status" value="1"/>
</dbReference>
<dbReference type="InterPro" id="IPR018490">
    <property type="entry name" value="cNMP-bd_dom_sf"/>
</dbReference>
<comment type="subcellular location">
    <subcellularLocation>
        <location evidence="1">Membrane</location>
        <topology evidence="1">Multi-pass membrane protein</topology>
    </subcellularLocation>
</comment>
<evidence type="ECO:0000313" key="8">
    <source>
        <dbReference type="EMBL" id="KAF9577272.1"/>
    </source>
</evidence>
<keyword evidence="3 6" id="KW-1133">Transmembrane helix</keyword>
<keyword evidence="2 6" id="KW-0812">Transmembrane</keyword>
<dbReference type="GO" id="GO:0016020">
    <property type="term" value="C:membrane"/>
    <property type="evidence" value="ECO:0007669"/>
    <property type="project" value="UniProtKB-SubCell"/>
</dbReference>
<dbReference type="SMART" id="SM00100">
    <property type="entry name" value="cNMP"/>
    <property type="match status" value="1"/>
</dbReference>
<dbReference type="OrthoDB" id="409725at2759"/>
<feature type="transmembrane region" description="Helical" evidence="6">
    <location>
        <begin position="75"/>
        <end position="107"/>
    </location>
</feature>
<evidence type="ECO:0000259" key="7">
    <source>
        <dbReference type="PROSITE" id="PS50042"/>
    </source>
</evidence>
<feature type="transmembrane region" description="Helical" evidence="6">
    <location>
        <begin position="22"/>
        <end position="55"/>
    </location>
</feature>
<dbReference type="InterPro" id="IPR011547">
    <property type="entry name" value="SLC26A/SulP_dom"/>
</dbReference>
<dbReference type="PANTHER" id="PTHR43310:SF4">
    <property type="entry name" value="AFR304WP"/>
    <property type="match status" value="1"/>
</dbReference>
<protein>
    <recommendedName>
        <fullName evidence="7">Cyclic nucleotide-binding domain-containing protein</fullName>
    </recommendedName>
</protein>